<sequence length="672" mass="77080">MIITDLAIETLDQHVYLGEYEKRINKLKLDFIELQGYIQANKEDVIFLKKQFQSQLEALRGWVCKHGEKLDITRCSSLLAVPAQQLGEDEKLIHRIWMGGGLPETTKNAIAQWDLAIQAVKDNAYQSVLWVWNEEQLKDDPHFIATGGDGEYTLGQYTFGGHISHVNSLQALAIAQAREYFGVVNKLHDNGYYATLSDYFRFMIVIEFGGVYMDSDTIPYKPATLFLAKPEIPDYSHYVQDDAGEWQLHRLDWMNLFLDETGMIIAKKNNHSLRELLSKLNSHYLRLPEDIPFKNKEFELFVFEQLYDDWKTHIGCSFISHDELTQTYSALFNQQSEPVLCGIRGMRLSHDIITGIHLPLSDDESQSYDRCITNLTKANWTLNNSLELAQISDVFSLDEVPRMAYPPQLRSDIEHYHYYNVLSADDNLDRVNNLFSDYMIACNQDSIARGQYWYGKESEVKEDSYTCKASGLRARNAVRFVPGKQTSDIDQHEMAKLIFETSYLEYCSAGNVLGLNLIELQKKQNIEPYITLLQGVYDSGSMSSFLGFFIAGSSGQFYAIKAPYYYRDEMKAVDDAYDDFVMSNLREDDYFISTVAIKHSARGQGAFTQIFNKLKSDALAHSCSRILLTVYASSDALAIYLNKGFEIIDTFDYVQDIFFDKVHLLVYTLSDQ</sequence>
<dbReference type="Pfam" id="PF04488">
    <property type="entry name" value="Gly_transf_sug"/>
    <property type="match status" value="1"/>
</dbReference>
<dbReference type="InterPro" id="IPR007577">
    <property type="entry name" value="GlycoTrfase_DXD_sugar-bd_CS"/>
</dbReference>
<evidence type="ECO:0000313" key="3">
    <source>
        <dbReference type="Proteomes" id="UP000287563"/>
    </source>
</evidence>
<gene>
    <name evidence="2" type="ORF">EDI28_13885</name>
</gene>
<evidence type="ECO:0000259" key="1">
    <source>
        <dbReference type="PROSITE" id="PS51186"/>
    </source>
</evidence>
<proteinExistence type="predicted"/>
<dbReference type="EMBL" id="RJLM01000005">
    <property type="protein sequence ID" value="RWX54833.1"/>
    <property type="molecule type" value="Genomic_DNA"/>
</dbReference>
<dbReference type="SUPFAM" id="SSF53448">
    <property type="entry name" value="Nucleotide-diphospho-sugar transferases"/>
    <property type="match status" value="1"/>
</dbReference>
<dbReference type="OrthoDB" id="9799601at2"/>
<reference evidence="2 3" key="1">
    <citation type="submission" date="2018-11" db="EMBL/GenBank/DDBJ databases">
        <title>Photobacterium sp. BEI247 sp. nov., a marine bacterium isolated from Yongle Blue Hole in the South China Sea.</title>
        <authorList>
            <person name="Wang X."/>
        </authorList>
    </citation>
    <scope>NUCLEOTIDE SEQUENCE [LARGE SCALE GENOMIC DNA]</scope>
    <source>
        <strain evidence="3">BEI247</strain>
    </source>
</reference>
<comment type="caution">
    <text evidence="2">The sequence shown here is derived from an EMBL/GenBank/DDBJ whole genome shotgun (WGS) entry which is preliminary data.</text>
</comment>
<feature type="domain" description="N-acetyltransferase" evidence="1">
    <location>
        <begin position="515"/>
        <end position="666"/>
    </location>
</feature>
<dbReference type="GO" id="GO:0016747">
    <property type="term" value="F:acyltransferase activity, transferring groups other than amino-acyl groups"/>
    <property type="evidence" value="ECO:0007669"/>
    <property type="project" value="InterPro"/>
</dbReference>
<dbReference type="Gene3D" id="3.90.550.20">
    <property type="match status" value="1"/>
</dbReference>
<dbReference type="InterPro" id="IPR016181">
    <property type="entry name" value="Acyl_CoA_acyltransferase"/>
</dbReference>
<keyword evidence="2" id="KW-0808">Transferase</keyword>
<dbReference type="Proteomes" id="UP000287563">
    <property type="component" value="Unassembled WGS sequence"/>
</dbReference>
<keyword evidence="3" id="KW-1185">Reference proteome</keyword>
<organism evidence="2 3">
    <name type="scientific">Photobacterium chitinilyticum</name>
    <dbReference type="NCBI Taxonomy" id="2485123"/>
    <lineage>
        <taxon>Bacteria</taxon>
        <taxon>Pseudomonadati</taxon>
        <taxon>Pseudomonadota</taxon>
        <taxon>Gammaproteobacteria</taxon>
        <taxon>Vibrionales</taxon>
        <taxon>Vibrionaceae</taxon>
        <taxon>Photobacterium</taxon>
    </lineage>
</organism>
<accession>A0A444JP33</accession>
<dbReference type="SUPFAM" id="SSF55729">
    <property type="entry name" value="Acyl-CoA N-acyltransferases (Nat)"/>
    <property type="match status" value="1"/>
</dbReference>
<name>A0A444JP33_9GAMM</name>
<dbReference type="PROSITE" id="PS51186">
    <property type="entry name" value="GNAT"/>
    <property type="match status" value="1"/>
</dbReference>
<dbReference type="AlphaFoldDB" id="A0A444JP33"/>
<dbReference type="InterPro" id="IPR029044">
    <property type="entry name" value="Nucleotide-diphossugar_trans"/>
</dbReference>
<dbReference type="RefSeq" id="WP_128784458.1">
    <property type="nucleotide sequence ID" value="NZ_RJLM01000005.1"/>
</dbReference>
<dbReference type="Gene3D" id="3.40.630.30">
    <property type="match status" value="1"/>
</dbReference>
<dbReference type="InterPro" id="IPR000182">
    <property type="entry name" value="GNAT_dom"/>
</dbReference>
<evidence type="ECO:0000313" key="2">
    <source>
        <dbReference type="EMBL" id="RWX54833.1"/>
    </source>
</evidence>
<protein>
    <submittedName>
        <fullName evidence="2">GNAT family N-acetyltransferase</fullName>
    </submittedName>
</protein>